<name>A0A1I7X7C3_HETBA</name>
<dbReference type="GO" id="GO:0052629">
    <property type="term" value="F:phosphatidylinositol-3,5-bisphosphate 3-phosphatase activity"/>
    <property type="evidence" value="ECO:0007669"/>
    <property type="project" value="TreeGrafter"/>
</dbReference>
<dbReference type="PANTHER" id="PTHR10807:SF128">
    <property type="entry name" value="PHOSPHATIDYLINOSITOL-3,5-BISPHOSPHATE 3-PHOSPHATASE"/>
    <property type="match status" value="1"/>
</dbReference>
<feature type="active site" description="Phosphocysteine intermediate" evidence="2">
    <location>
        <position position="319"/>
    </location>
</feature>
<dbReference type="GO" id="GO:0004438">
    <property type="term" value="F:phosphatidylinositol-3-phosphate phosphatase activity"/>
    <property type="evidence" value="ECO:0007669"/>
    <property type="project" value="TreeGrafter"/>
</dbReference>
<dbReference type="GO" id="GO:0016020">
    <property type="term" value="C:membrane"/>
    <property type="evidence" value="ECO:0007669"/>
    <property type="project" value="TreeGrafter"/>
</dbReference>
<dbReference type="SUPFAM" id="SSF52799">
    <property type="entry name" value="(Phosphotyrosine protein) phosphatases II"/>
    <property type="match status" value="1"/>
</dbReference>
<evidence type="ECO:0000256" key="5">
    <source>
        <dbReference type="SAM" id="SignalP"/>
    </source>
</evidence>
<feature type="domain" description="Myotubularin phosphatase" evidence="6">
    <location>
        <begin position="209"/>
        <end position="246"/>
    </location>
</feature>
<dbReference type="InterPro" id="IPR029021">
    <property type="entry name" value="Prot-tyrosine_phosphatase-like"/>
</dbReference>
<dbReference type="AlphaFoldDB" id="A0A1I7X7C3"/>
<dbReference type="Pfam" id="PF06602">
    <property type="entry name" value="Myotub-related"/>
    <property type="match status" value="2"/>
</dbReference>
<dbReference type="PROSITE" id="PS51339">
    <property type="entry name" value="PPASE_MYOTUBULARIN"/>
    <property type="match status" value="2"/>
</dbReference>
<evidence type="ECO:0000259" key="6">
    <source>
        <dbReference type="PROSITE" id="PS51339"/>
    </source>
</evidence>
<keyword evidence="7" id="KW-1185">Reference proteome</keyword>
<dbReference type="SUPFAM" id="SSF50729">
    <property type="entry name" value="PH domain-like"/>
    <property type="match status" value="1"/>
</dbReference>
<dbReference type="Proteomes" id="UP000095283">
    <property type="component" value="Unplaced"/>
</dbReference>
<keyword evidence="5" id="KW-0732">Signal</keyword>
<reference evidence="8" key="1">
    <citation type="submission" date="2016-11" db="UniProtKB">
        <authorList>
            <consortium name="WormBaseParasite"/>
        </authorList>
    </citation>
    <scope>IDENTIFICATION</scope>
</reference>
<dbReference type="GO" id="GO:0005737">
    <property type="term" value="C:cytoplasm"/>
    <property type="evidence" value="ECO:0007669"/>
    <property type="project" value="TreeGrafter"/>
</dbReference>
<dbReference type="GO" id="GO:0046856">
    <property type="term" value="P:phosphatidylinositol dephosphorylation"/>
    <property type="evidence" value="ECO:0007669"/>
    <property type="project" value="TreeGrafter"/>
</dbReference>
<protein>
    <submittedName>
        <fullName evidence="8">Myotubularin phosphatase domain-containing protein</fullName>
    </submittedName>
</protein>
<feature type="transmembrane region" description="Helical" evidence="4">
    <location>
        <begin position="249"/>
        <end position="269"/>
    </location>
</feature>
<dbReference type="InterPro" id="IPR029033">
    <property type="entry name" value="His_PPase_superfam"/>
</dbReference>
<dbReference type="PANTHER" id="PTHR10807">
    <property type="entry name" value="MYOTUBULARIN-RELATED"/>
    <property type="match status" value="1"/>
</dbReference>
<comment type="similarity">
    <text evidence="1">Belongs to the protein-tyrosine phosphatase family. Non-receptor class myotubularin subfamily.</text>
</comment>
<evidence type="ECO:0000256" key="2">
    <source>
        <dbReference type="PIRSR" id="PIRSR630564-1"/>
    </source>
</evidence>
<keyword evidence="4" id="KW-0472">Membrane</keyword>
<keyword evidence="4" id="KW-1133">Transmembrane helix</keyword>
<feature type="chain" id="PRO_5009311010" evidence="5">
    <location>
        <begin position="17"/>
        <end position="437"/>
    </location>
</feature>
<sequence length="437" mass="51568">MLFIIIFSAVLRCILAYFTNKNRDNLPYLKVPLHTVIKLTPKAYSCEVEMFKFDIQAPVLNSLLFYRHINANMFEGKADVEALRPNLVEKQFSGQMPGEKVEFHDKNIGYLSPISKIAGRVFVTRYRLRFEGSDGDMRHIRFTCQQATHSRRPLIDALLRYAFPVSNKLVCFTHIYVFIFPLISFKRFIDSKIKVKSSLREYGRQCIDGWTLYDTKRELKRLGVPNEQWCITNINYNYEFADTYPRIKYLFINSILCIVLFLLIPNYFILEFQCQQLIYSYIYLNRFLFFSVYNIIYIMCCDIEVYEVERNQNSVLVHCSDGWDRTAQLTSLAMVQLDPFYRSIEGFGHGEDKPGDGERSPVFVQFIDCVWQLIQQKCHKDTISLWSYVLENKKCYLNPLYNSAAQRCVLRFTFQTAKRYALERACDKRALVVYFQI</sequence>
<organism evidence="7 8">
    <name type="scientific">Heterorhabditis bacteriophora</name>
    <name type="common">Entomopathogenic nematode worm</name>
    <dbReference type="NCBI Taxonomy" id="37862"/>
    <lineage>
        <taxon>Eukaryota</taxon>
        <taxon>Metazoa</taxon>
        <taxon>Ecdysozoa</taxon>
        <taxon>Nematoda</taxon>
        <taxon>Chromadorea</taxon>
        <taxon>Rhabditida</taxon>
        <taxon>Rhabditina</taxon>
        <taxon>Rhabditomorpha</taxon>
        <taxon>Strongyloidea</taxon>
        <taxon>Heterorhabditidae</taxon>
        <taxon>Heterorhabditis</taxon>
    </lineage>
</organism>
<keyword evidence="4" id="KW-0812">Transmembrane</keyword>
<feature type="binding site" evidence="3">
    <location>
        <begin position="319"/>
        <end position="325"/>
    </location>
    <ligand>
        <name>substrate</name>
    </ligand>
</feature>
<evidence type="ECO:0000256" key="4">
    <source>
        <dbReference type="SAM" id="Phobius"/>
    </source>
</evidence>
<dbReference type="InterPro" id="IPR016130">
    <property type="entry name" value="Tyr_Pase_AS"/>
</dbReference>
<evidence type="ECO:0000256" key="3">
    <source>
        <dbReference type="PIRSR" id="PIRSR630564-2"/>
    </source>
</evidence>
<feature type="transmembrane region" description="Helical" evidence="4">
    <location>
        <begin position="281"/>
        <end position="299"/>
    </location>
</feature>
<dbReference type="Gene3D" id="3.40.50.1240">
    <property type="entry name" value="Phosphoglycerate mutase-like"/>
    <property type="match status" value="1"/>
</dbReference>
<dbReference type="PROSITE" id="PS00383">
    <property type="entry name" value="TYR_PHOSPHATASE_1"/>
    <property type="match status" value="1"/>
</dbReference>
<dbReference type="InterPro" id="IPR030564">
    <property type="entry name" value="Myotubularin"/>
</dbReference>
<evidence type="ECO:0000313" key="7">
    <source>
        <dbReference type="Proteomes" id="UP000095283"/>
    </source>
</evidence>
<accession>A0A1I7X7C3</accession>
<feature type="domain" description="Myotubularin phosphatase" evidence="6">
    <location>
        <begin position="305"/>
        <end position="376"/>
    </location>
</feature>
<proteinExistence type="inferred from homology"/>
<feature type="signal peptide" evidence="5">
    <location>
        <begin position="1"/>
        <end position="16"/>
    </location>
</feature>
<evidence type="ECO:0000313" key="8">
    <source>
        <dbReference type="WBParaSite" id="Hba_13521"/>
    </source>
</evidence>
<evidence type="ECO:0000256" key="1">
    <source>
        <dbReference type="ARBA" id="ARBA00007471"/>
    </source>
</evidence>
<dbReference type="WBParaSite" id="Hba_13521">
    <property type="protein sequence ID" value="Hba_13521"/>
    <property type="gene ID" value="Hba_13521"/>
</dbReference>
<dbReference type="InterPro" id="IPR010569">
    <property type="entry name" value="Myotubularin-like_Pase_dom"/>
</dbReference>